<reference evidence="1" key="2">
    <citation type="journal article" date="2022" name="New Phytol.">
        <title>Evolutionary transition to the ectomycorrhizal habit in the genomes of a hyperdiverse lineage of mushroom-forming fungi.</title>
        <authorList>
            <person name="Looney B."/>
            <person name="Miyauchi S."/>
            <person name="Morin E."/>
            <person name="Drula E."/>
            <person name="Courty P.E."/>
            <person name="Kohler A."/>
            <person name="Kuo A."/>
            <person name="LaButti K."/>
            <person name="Pangilinan J."/>
            <person name="Lipzen A."/>
            <person name="Riley R."/>
            <person name="Andreopoulos W."/>
            <person name="He G."/>
            <person name="Johnson J."/>
            <person name="Nolan M."/>
            <person name="Tritt A."/>
            <person name="Barry K.W."/>
            <person name="Grigoriev I.V."/>
            <person name="Nagy L.G."/>
            <person name="Hibbett D."/>
            <person name="Henrissat B."/>
            <person name="Matheny P.B."/>
            <person name="Labbe J."/>
            <person name="Martin F.M."/>
        </authorList>
    </citation>
    <scope>NUCLEOTIDE SEQUENCE</scope>
    <source>
        <strain evidence="1">EC-137</strain>
    </source>
</reference>
<organism evidence="1 2">
    <name type="scientific">Vararia minispora EC-137</name>
    <dbReference type="NCBI Taxonomy" id="1314806"/>
    <lineage>
        <taxon>Eukaryota</taxon>
        <taxon>Fungi</taxon>
        <taxon>Dikarya</taxon>
        <taxon>Basidiomycota</taxon>
        <taxon>Agaricomycotina</taxon>
        <taxon>Agaricomycetes</taxon>
        <taxon>Russulales</taxon>
        <taxon>Lachnocladiaceae</taxon>
        <taxon>Vararia</taxon>
    </lineage>
</organism>
<sequence>MGRGGFARETAGERGGGPGFVGGPEGPEEEEDGEEGDADEEEGQDGGGVRVLVLDALARHGGGAARKQCACIYASPRPATIVRRGDERGTRDIELAIPDDDGLGARTNALALANAARARSAAARPARTRASADSRHRATAFQHGRAMDLRPSDTGIDQLRGKQSPPSSKSTTSRPQDSSGLTASRDT</sequence>
<name>A0ACB8Q9I4_9AGAM</name>
<keyword evidence="2" id="KW-1185">Reference proteome</keyword>
<dbReference type="EMBL" id="MU273823">
    <property type="protein sequence ID" value="KAI0027891.1"/>
    <property type="molecule type" value="Genomic_DNA"/>
</dbReference>
<proteinExistence type="predicted"/>
<protein>
    <submittedName>
        <fullName evidence="1">Uncharacterized protein</fullName>
    </submittedName>
</protein>
<reference evidence="1" key="1">
    <citation type="submission" date="2021-02" db="EMBL/GenBank/DDBJ databases">
        <authorList>
            <consortium name="DOE Joint Genome Institute"/>
            <person name="Ahrendt S."/>
            <person name="Looney B.P."/>
            <person name="Miyauchi S."/>
            <person name="Morin E."/>
            <person name="Drula E."/>
            <person name="Courty P.E."/>
            <person name="Chicoki N."/>
            <person name="Fauchery L."/>
            <person name="Kohler A."/>
            <person name="Kuo A."/>
            <person name="Labutti K."/>
            <person name="Pangilinan J."/>
            <person name="Lipzen A."/>
            <person name="Riley R."/>
            <person name="Andreopoulos W."/>
            <person name="He G."/>
            <person name="Johnson J."/>
            <person name="Barry K.W."/>
            <person name="Grigoriev I.V."/>
            <person name="Nagy L."/>
            <person name="Hibbett D."/>
            <person name="Henrissat B."/>
            <person name="Matheny P.B."/>
            <person name="Labbe J."/>
            <person name="Martin F."/>
        </authorList>
    </citation>
    <scope>NUCLEOTIDE SEQUENCE</scope>
    <source>
        <strain evidence="1">EC-137</strain>
    </source>
</reference>
<comment type="caution">
    <text evidence="1">The sequence shown here is derived from an EMBL/GenBank/DDBJ whole genome shotgun (WGS) entry which is preliminary data.</text>
</comment>
<evidence type="ECO:0000313" key="2">
    <source>
        <dbReference type="Proteomes" id="UP000814128"/>
    </source>
</evidence>
<gene>
    <name evidence="1" type="ORF">K488DRAFT_90336</name>
</gene>
<accession>A0ACB8Q9I4</accession>
<evidence type="ECO:0000313" key="1">
    <source>
        <dbReference type="EMBL" id="KAI0027891.1"/>
    </source>
</evidence>
<dbReference type="Proteomes" id="UP000814128">
    <property type="component" value="Unassembled WGS sequence"/>
</dbReference>